<dbReference type="OrthoDB" id="101887at2"/>
<evidence type="ECO:0000259" key="1">
    <source>
        <dbReference type="Pfam" id="PF01636"/>
    </source>
</evidence>
<evidence type="ECO:0000313" key="2">
    <source>
        <dbReference type="EMBL" id="TXL57461.1"/>
    </source>
</evidence>
<dbReference type="SUPFAM" id="SSF56112">
    <property type="entry name" value="Protein kinase-like (PK-like)"/>
    <property type="match status" value="1"/>
</dbReference>
<gene>
    <name evidence="2" type="ORF">FHP06_13870</name>
</gene>
<organism evidence="2 3">
    <name type="scientific">Aeromicrobium terrae</name>
    <dbReference type="NCBI Taxonomy" id="2498846"/>
    <lineage>
        <taxon>Bacteria</taxon>
        <taxon>Bacillati</taxon>
        <taxon>Actinomycetota</taxon>
        <taxon>Actinomycetes</taxon>
        <taxon>Propionibacteriales</taxon>
        <taxon>Nocardioidaceae</taxon>
        <taxon>Aeromicrobium</taxon>
    </lineage>
</organism>
<dbReference type="InterPro" id="IPR002575">
    <property type="entry name" value="Aminoglycoside_PTrfase"/>
</dbReference>
<dbReference type="AlphaFoldDB" id="A0A5C8NEM3"/>
<evidence type="ECO:0000313" key="3">
    <source>
        <dbReference type="Proteomes" id="UP000321571"/>
    </source>
</evidence>
<dbReference type="Proteomes" id="UP000321571">
    <property type="component" value="Unassembled WGS sequence"/>
</dbReference>
<dbReference type="InterPro" id="IPR011009">
    <property type="entry name" value="Kinase-like_dom_sf"/>
</dbReference>
<feature type="domain" description="Aminoglycoside phosphotransferase" evidence="1">
    <location>
        <begin position="101"/>
        <end position="284"/>
    </location>
</feature>
<sequence>MSSAAHGPAPPPGPAPAQPFSVLVASDAWRAEVDAWVHDRVEEGGRRITGPLDQRRIRPWSTQIVVPTDAGPLWFKANCPPMAFEPALHDLLATLTPDDVDRPFAIDADRGWMMTTDRGTTLGESHEPTLEDWQAVVTTTAHLQRVAADHRDEVLATGVPDCSPSTVPHRFDVLLERFATLPADHPTHTDADLVARLTAVRPRIVEAVEQIDASAVPCSIQHGDLHPWNVFAVGGSLRVFDFGDVQWAPVMEALAVPYGVIADEGRLPWEPVRDAYVERWADVADARTMHALWEATAFTQPVNRTQTWWDAIAGATDDEVAELGSYPLQHLSRVLDA</sequence>
<dbReference type="Gene3D" id="3.90.1200.10">
    <property type="match status" value="1"/>
</dbReference>
<protein>
    <recommendedName>
        <fullName evidence="1">Aminoglycoside phosphotransferase domain-containing protein</fullName>
    </recommendedName>
</protein>
<accession>A0A5C8NEM3</accession>
<proteinExistence type="predicted"/>
<comment type="caution">
    <text evidence="2">The sequence shown here is derived from an EMBL/GenBank/DDBJ whole genome shotgun (WGS) entry which is preliminary data.</text>
</comment>
<dbReference type="EMBL" id="VDUX01000007">
    <property type="protein sequence ID" value="TXL57461.1"/>
    <property type="molecule type" value="Genomic_DNA"/>
</dbReference>
<dbReference type="RefSeq" id="WP_147687394.1">
    <property type="nucleotide sequence ID" value="NZ_VDUX01000007.1"/>
</dbReference>
<dbReference type="Pfam" id="PF01636">
    <property type="entry name" value="APH"/>
    <property type="match status" value="1"/>
</dbReference>
<keyword evidence="3" id="KW-1185">Reference proteome</keyword>
<name>A0A5C8NEM3_9ACTN</name>
<reference evidence="2 3" key="1">
    <citation type="submission" date="2019-06" db="EMBL/GenBank/DDBJ databases">
        <title>Aeromicrobium sp. nov., isolated from a maize field.</title>
        <authorList>
            <person name="Lin S.-Y."/>
            <person name="Tsai C.-F."/>
            <person name="Young C.-C."/>
        </authorList>
    </citation>
    <scope>NUCLEOTIDE SEQUENCE [LARGE SCALE GENOMIC DNA]</scope>
    <source>
        <strain evidence="2 3">CC-CFT486</strain>
    </source>
</reference>